<keyword evidence="4" id="KW-0249">Electron transport</keyword>
<reference evidence="9 10" key="1">
    <citation type="submission" date="2020-08" db="EMBL/GenBank/DDBJ databases">
        <title>Genomic Encyclopedia of Type Strains, Phase IV (KMG-IV): sequencing the most valuable type-strain genomes for metagenomic binning, comparative biology and taxonomic classification.</title>
        <authorList>
            <person name="Goeker M."/>
        </authorList>
    </citation>
    <scope>NUCLEOTIDE SEQUENCE [LARGE SCALE GENOMIC DNA]</scope>
    <source>
        <strain evidence="9 10">DSM 21319</strain>
    </source>
</reference>
<evidence type="ECO:0000256" key="7">
    <source>
        <dbReference type="SAM" id="SignalP"/>
    </source>
</evidence>
<keyword evidence="3 6" id="KW-0479">Metal-binding</keyword>
<evidence type="ECO:0000256" key="5">
    <source>
        <dbReference type="ARBA" id="ARBA00023004"/>
    </source>
</evidence>
<dbReference type="InterPro" id="IPR009056">
    <property type="entry name" value="Cyt_c-like_dom"/>
</dbReference>
<dbReference type="PRINTS" id="PR00604">
    <property type="entry name" value="CYTCHRMECIAB"/>
</dbReference>
<keyword evidence="5 6" id="KW-0408">Iron</keyword>
<evidence type="ECO:0000259" key="8">
    <source>
        <dbReference type="PROSITE" id="PS51007"/>
    </source>
</evidence>
<keyword evidence="7" id="KW-0732">Signal</keyword>
<evidence type="ECO:0000256" key="1">
    <source>
        <dbReference type="ARBA" id="ARBA00022448"/>
    </source>
</evidence>
<accession>A0A7W7YU24</accession>
<dbReference type="Gene3D" id="1.10.760.10">
    <property type="entry name" value="Cytochrome c-like domain"/>
    <property type="match status" value="1"/>
</dbReference>
<protein>
    <submittedName>
        <fullName evidence="9">Cytochrome c</fullName>
    </submittedName>
</protein>
<dbReference type="PANTHER" id="PTHR11961">
    <property type="entry name" value="CYTOCHROME C"/>
    <property type="match status" value="1"/>
</dbReference>
<dbReference type="GO" id="GO:0009055">
    <property type="term" value="F:electron transfer activity"/>
    <property type="evidence" value="ECO:0007669"/>
    <property type="project" value="InterPro"/>
</dbReference>
<dbReference type="InterPro" id="IPR002327">
    <property type="entry name" value="Cyt_c_1A/1B"/>
</dbReference>
<feature type="chain" id="PRO_5031339281" evidence="7">
    <location>
        <begin position="23"/>
        <end position="126"/>
    </location>
</feature>
<evidence type="ECO:0000256" key="4">
    <source>
        <dbReference type="ARBA" id="ARBA00022982"/>
    </source>
</evidence>
<evidence type="ECO:0000256" key="6">
    <source>
        <dbReference type="PROSITE-ProRule" id="PRU00433"/>
    </source>
</evidence>
<gene>
    <name evidence="9" type="ORF">HNQ66_001528</name>
</gene>
<dbReference type="GO" id="GO:0020037">
    <property type="term" value="F:heme binding"/>
    <property type="evidence" value="ECO:0007669"/>
    <property type="project" value="InterPro"/>
</dbReference>
<name>A0A7W7YU24_9HYPH</name>
<keyword evidence="2 6" id="KW-0349">Heme</keyword>
<dbReference type="PROSITE" id="PS51007">
    <property type="entry name" value="CYTC"/>
    <property type="match status" value="1"/>
</dbReference>
<feature type="signal peptide" evidence="7">
    <location>
        <begin position="1"/>
        <end position="22"/>
    </location>
</feature>
<evidence type="ECO:0000313" key="9">
    <source>
        <dbReference type="EMBL" id="MBB5042132.1"/>
    </source>
</evidence>
<comment type="caution">
    <text evidence="9">The sequence shown here is derived from an EMBL/GenBank/DDBJ whole genome shotgun (WGS) entry which is preliminary data.</text>
</comment>
<organism evidence="9 10">
    <name type="scientific">Shinella fusca</name>
    <dbReference type="NCBI Taxonomy" id="544480"/>
    <lineage>
        <taxon>Bacteria</taxon>
        <taxon>Pseudomonadati</taxon>
        <taxon>Pseudomonadota</taxon>
        <taxon>Alphaproteobacteria</taxon>
        <taxon>Hyphomicrobiales</taxon>
        <taxon>Rhizobiaceae</taxon>
        <taxon>Shinella</taxon>
    </lineage>
</organism>
<sequence length="126" mass="13542">MRFFAVLLPMTLAFAAGSGALAQDAGKGQQVFNKCKACHVADEDTNKVGPSLKGVIGRTAGTHADYSYSPAMKDAGANGLVWNDETLTKYLRKPKDVVPKTKMAFAGLKKDEDIANVIAYLKQFSQ</sequence>
<dbReference type="AlphaFoldDB" id="A0A7W7YU24"/>
<dbReference type="InterPro" id="IPR036909">
    <property type="entry name" value="Cyt_c-like_dom_sf"/>
</dbReference>
<evidence type="ECO:0000256" key="3">
    <source>
        <dbReference type="ARBA" id="ARBA00022723"/>
    </source>
</evidence>
<feature type="domain" description="Cytochrome c" evidence="8">
    <location>
        <begin position="23"/>
        <end position="125"/>
    </location>
</feature>
<keyword evidence="1" id="KW-0813">Transport</keyword>
<evidence type="ECO:0000313" key="10">
    <source>
        <dbReference type="Proteomes" id="UP000535406"/>
    </source>
</evidence>
<dbReference type="Proteomes" id="UP000535406">
    <property type="component" value="Unassembled WGS sequence"/>
</dbReference>
<dbReference type="EMBL" id="JACHIK010000004">
    <property type="protein sequence ID" value="MBB5042132.1"/>
    <property type="molecule type" value="Genomic_DNA"/>
</dbReference>
<evidence type="ECO:0000256" key="2">
    <source>
        <dbReference type="ARBA" id="ARBA00022617"/>
    </source>
</evidence>
<dbReference type="Pfam" id="PF00034">
    <property type="entry name" value="Cytochrom_C"/>
    <property type="match status" value="1"/>
</dbReference>
<proteinExistence type="predicted"/>
<dbReference type="GO" id="GO:0046872">
    <property type="term" value="F:metal ion binding"/>
    <property type="evidence" value="ECO:0007669"/>
    <property type="project" value="UniProtKB-KW"/>
</dbReference>
<dbReference type="SUPFAM" id="SSF46626">
    <property type="entry name" value="Cytochrome c"/>
    <property type="match status" value="1"/>
</dbReference>
<dbReference type="RefSeq" id="WP_184142524.1">
    <property type="nucleotide sequence ID" value="NZ_JACHIK010000004.1"/>
</dbReference>
<keyword evidence="10" id="KW-1185">Reference proteome</keyword>